<dbReference type="Proteomes" id="UP000712570">
    <property type="component" value="Unassembled WGS sequence"/>
</dbReference>
<sequence>MIMSLQNVALELLRLSVWFLLLLLLLGGAEMLFAAHKSKGLRPAYWQDIGYFFGNGLLFKLAVVPLLSISALALSFLVPGSLQNWAISLPVSMRALLGLFVGDIAYYFVHRAMHQVPGLWRFHAVHHSAVVLDWLVSARAHPFEIVFTRWISFVVLYVLGLARPQESGMADLSTLLIFAAGIVWGFFVHANVRWRFGPLEWLIATPAFHHWHHANEAEGQRDHNYAAMFPLIDRVFSTLHLPYTLPKRYGIDEAMEADVSGQLMHPFKRH</sequence>
<comment type="subcellular location">
    <subcellularLocation>
        <location evidence="1">Membrane</location>
    </subcellularLocation>
</comment>
<evidence type="ECO:0000256" key="5">
    <source>
        <dbReference type="SAM" id="Phobius"/>
    </source>
</evidence>
<evidence type="ECO:0000259" key="6">
    <source>
        <dbReference type="Pfam" id="PF04116"/>
    </source>
</evidence>
<organism evidence="7 8">
    <name type="scientific">Iodobacter violaceini</name>
    <dbReference type="NCBI Taxonomy" id="3044271"/>
    <lineage>
        <taxon>Bacteria</taxon>
        <taxon>Pseudomonadati</taxon>
        <taxon>Pseudomonadota</taxon>
        <taxon>Betaproteobacteria</taxon>
        <taxon>Neisseriales</taxon>
        <taxon>Chitinibacteraceae</taxon>
        <taxon>Iodobacter</taxon>
    </lineage>
</organism>
<feature type="transmembrane region" description="Helical" evidence="5">
    <location>
        <begin position="145"/>
        <end position="162"/>
    </location>
</feature>
<feature type="transmembrane region" description="Helical" evidence="5">
    <location>
        <begin position="174"/>
        <end position="192"/>
    </location>
</feature>
<gene>
    <name evidence="7" type="ORF">HA050_07050</name>
</gene>
<dbReference type="InterPro" id="IPR006694">
    <property type="entry name" value="Fatty_acid_hydroxylase"/>
</dbReference>
<keyword evidence="3 5" id="KW-1133">Transmembrane helix</keyword>
<feature type="transmembrane region" description="Helical" evidence="5">
    <location>
        <begin position="91"/>
        <end position="109"/>
    </location>
</feature>
<dbReference type="Pfam" id="PF04116">
    <property type="entry name" value="FA_hydroxylase"/>
    <property type="match status" value="1"/>
</dbReference>
<dbReference type="InterPro" id="IPR050307">
    <property type="entry name" value="Sterol_Desaturase_Related"/>
</dbReference>
<accession>A0ABX0KT41</accession>
<keyword evidence="2 5" id="KW-0812">Transmembrane</keyword>
<protein>
    <submittedName>
        <fullName evidence="7">Sterol desaturase family protein</fullName>
    </submittedName>
</protein>
<dbReference type="EMBL" id="JAAOLX010000003">
    <property type="protein sequence ID" value="NHQ85873.1"/>
    <property type="molecule type" value="Genomic_DNA"/>
</dbReference>
<evidence type="ECO:0000256" key="4">
    <source>
        <dbReference type="ARBA" id="ARBA00023136"/>
    </source>
</evidence>
<proteinExistence type="predicted"/>
<name>A0ABX0KT41_9NEIS</name>
<feature type="transmembrane region" description="Helical" evidence="5">
    <location>
        <begin position="58"/>
        <end position="79"/>
    </location>
</feature>
<reference evidence="7 8" key="1">
    <citation type="submission" date="2020-03" db="EMBL/GenBank/DDBJ databases">
        <title>Draft genome sequence of environmentally isolated violet-colored cultures.</title>
        <authorList>
            <person name="Wilson H.S."/>
        </authorList>
    </citation>
    <scope>NUCLEOTIDE SEQUENCE [LARGE SCALE GENOMIC DNA]</scope>
    <source>
        <strain evidence="7 8">HSC-16F04</strain>
    </source>
</reference>
<feature type="domain" description="Fatty acid hydroxylase" evidence="6">
    <location>
        <begin position="96"/>
        <end position="238"/>
    </location>
</feature>
<evidence type="ECO:0000313" key="7">
    <source>
        <dbReference type="EMBL" id="NHQ85873.1"/>
    </source>
</evidence>
<evidence type="ECO:0000313" key="8">
    <source>
        <dbReference type="Proteomes" id="UP000712570"/>
    </source>
</evidence>
<evidence type="ECO:0000256" key="1">
    <source>
        <dbReference type="ARBA" id="ARBA00004370"/>
    </source>
</evidence>
<evidence type="ECO:0000256" key="2">
    <source>
        <dbReference type="ARBA" id="ARBA00022692"/>
    </source>
</evidence>
<keyword evidence="8" id="KW-1185">Reference proteome</keyword>
<comment type="caution">
    <text evidence="7">The sequence shown here is derived from an EMBL/GenBank/DDBJ whole genome shotgun (WGS) entry which is preliminary data.</text>
</comment>
<dbReference type="RefSeq" id="WP_166823902.1">
    <property type="nucleotide sequence ID" value="NZ_JAAOLX010000003.1"/>
</dbReference>
<evidence type="ECO:0000256" key="3">
    <source>
        <dbReference type="ARBA" id="ARBA00022989"/>
    </source>
</evidence>
<keyword evidence="4 5" id="KW-0472">Membrane</keyword>
<dbReference type="PANTHER" id="PTHR11863">
    <property type="entry name" value="STEROL DESATURASE"/>
    <property type="match status" value="1"/>
</dbReference>